<evidence type="ECO:0000313" key="1">
    <source>
        <dbReference type="EMBL" id="ETV97135.1"/>
    </source>
</evidence>
<accession>A0A024TSK2</accession>
<dbReference type="VEuPathDB" id="FungiDB:H310_09939"/>
<sequence length="110" mass="12147">MLAPLPLAPSKMPPQRRMSFTLPKSLAAIEWTRLRHWAASKSMLWTCSSADSSTSLLLDDTDTDDDVSNLHVVRPRGKSDPLTYTATTLLTSWRSGNSSHATRHSTSSCM</sequence>
<gene>
    <name evidence="1" type="ORF">H310_09939</name>
</gene>
<dbReference type="GeneID" id="20086989"/>
<proteinExistence type="predicted"/>
<reference evidence="1" key="1">
    <citation type="submission" date="2013-12" db="EMBL/GenBank/DDBJ databases">
        <title>The Genome Sequence of Aphanomyces invadans NJM9701.</title>
        <authorList>
            <consortium name="The Broad Institute Genomics Platform"/>
            <person name="Russ C."/>
            <person name="Tyler B."/>
            <person name="van West P."/>
            <person name="Dieguez-Uribeondo J."/>
            <person name="Young S.K."/>
            <person name="Zeng Q."/>
            <person name="Gargeya S."/>
            <person name="Fitzgerald M."/>
            <person name="Abouelleil A."/>
            <person name="Alvarado L."/>
            <person name="Chapman S.B."/>
            <person name="Gainer-Dewar J."/>
            <person name="Goldberg J."/>
            <person name="Griggs A."/>
            <person name="Gujja S."/>
            <person name="Hansen M."/>
            <person name="Howarth C."/>
            <person name="Imamovic A."/>
            <person name="Ireland A."/>
            <person name="Larimer J."/>
            <person name="McCowan C."/>
            <person name="Murphy C."/>
            <person name="Pearson M."/>
            <person name="Poon T.W."/>
            <person name="Priest M."/>
            <person name="Roberts A."/>
            <person name="Saif S."/>
            <person name="Shea T."/>
            <person name="Sykes S."/>
            <person name="Wortman J."/>
            <person name="Nusbaum C."/>
            <person name="Birren B."/>
        </authorList>
    </citation>
    <scope>NUCLEOTIDE SEQUENCE [LARGE SCALE GENOMIC DNA]</scope>
    <source>
        <strain evidence="1">NJM9701</strain>
    </source>
</reference>
<organism evidence="1">
    <name type="scientific">Aphanomyces invadans</name>
    <dbReference type="NCBI Taxonomy" id="157072"/>
    <lineage>
        <taxon>Eukaryota</taxon>
        <taxon>Sar</taxon>
        <taxon>Stramenopiles</taxon>
        <taxon>Oomycota</taxon>
        <taxon>Saprolegniomycetes</taxon>
        <taxon>Saprolegniales</taxon>
        <taxon>Verrucalvaceae</taxon>
        <taxon>Aphanomyces</taxon>
    </lineage>
</organism>
<dbReference type="RefSeq" id="XP_008874381.1">
    <property type="nucleotide sequence ID" value="XM_008876159.1"/>
</dbReference>
<name>A0A024TSK2_9STRA</name>
<protein>
    <submittedName>
        <fullName evidence="1">Uncharacterized protein</fullName>
    </submittedName>
</protein>
<dbReference type="EMBL" id="KI913974">
    <property type="protein sequence ID" value="ETV97135.1"/>
    <property type="molecule type" value="Genomic_DNA"/>
</dbReference>
<dbReference type="AlphaFoldDB" id="A0A024TSK2"/>